<sequence length="643" mass="71903">MTHISWRFPPLSGGTRQGYTNNDIEVFKGQELFDNLTREICQNSLDAHLETTDAPVKVVFEFRQINMAQYDVFSEYGECLKGCRNYWGDEMDAKLSRFVTGAETTLQQETIPVLIASDYHTKGLSGSHSGKLSSSWEALTGSDGISVKSDENSAGSYGIGKNAPFACSSLSMVFYNTLAEDNESAFIGVARLATLLNSDGKPTQRVGKYQNNDEENEIWKPIFDTDTNAFRDCFTRTERGTDVIIVGFTQSKDWVKNITNAVLKNFFVAISEGRLIVELKDSTEHHMINADTLSRLFFDLSNNQEMIATTQLYKAFTTPDCKEFLEVLEPDDVEVYIKSDSSYKRTIANFRATGMLVGTYFKRIFQHYAAVVIVRGQKLGELLKDTEPPRHNKWDYKQIESSDKEKRTLAKRSIQEIDTFVLNLLKDQFEIVTEDTIDAAGIGEYIPDDIDGLGAHSEGEDILKVKIKIGKIITNRTQRGTATQSAVQEEGAEQEGDVRNHTHNPNPMPPKPRPPKPVTPDPDDPNPQPGATPGNGIKTVNTPNLTAQRAFPISCSQGLYKIVIKPAETYENLYVECFAVGEDSRSDILEMESFTYNGKRIKIAGGKAGPVKVEVDTTAMFFVKFVKKEKMKLSVHLTEVVKK</sequence>
<protein>
    <submittedName>
        <fullName evidence="2">Uncharacterized protein</fullName>
    </submittedName>
</protein>
<gene>
    <name evidence="2" type="ordered locus">HMPREF0389_01153</name>
</gene>
<dbReference type="Proteomes" id="UP000007468">
    <property type="component" value="Chromosome"/>
</dbReference>
<keyword evidence="3" id="KW-1185">Reference proteome</keyword>
<name>D6GSR6_FILAD</name>
<dbReference type="PATRIC" id="fig|546269.5.peg.54"/>
<dbReference type="eggNOG" id="COG3727">
    <property type="taxonomic scope" value="Bacteria"/>
</dbReference>
<dbReference type="AlphaFoldDB" id="D6GSR6"/>
<evidence type="ECO:0000256" key="1">
    <source>
        <dbReference type="SAM" id="MobiDB-lite"/>
    </source>
</evidence>
<evidence type="ECO:0000313" key="2">
    <source>
        <dbReference type="EMBL" id="EFE27901.1"/>
    </source>
</evidence>
<dbReference type="EMBL" id="CP002390">
    <property type="protein sequence ID" value="EFE27901.1"/>
    <property type="molecule type" value="Genomic_DNA"/>
</dbReference>
<feature type="compositionally biased region" description="Polar residues" evidence="1">
    <location>
        <begin position="477"/>
        <end position="487"/>
    </location>
</feature>
<dbReference type="OrthoDB" id="1395829at2"/>
<proteinExistence type="predicted"/>
<dbReference type="KEGG" id="faa:HMPREF0389_01153"/>
<evidence type="ECO:0000313" key="3">
    <source>
        <dbReference type="Proteomes" id="UP000007468"/>
    </source>
</evidence>
<feature type="compositionally biased region" description="Pro residues" evidence="1">
    <location>
        <begin position="506"/>
        <end position="530"/>
    </location>
</feature>
<organism evidence="2 3">
    <name type="scientific">Filifactor alocis (strain ATCC 35896 / CCUG 47790 / D40 B5)</name>
    <name type="common">Fusobacterium alocis</name>
    <dbReference type="NCBI Taxonomy" id="546269"/>
    <lineage>
        <taxon>Bacteria</taxon>
        <taxon>Bacillati</taxon>
        <taxon>Bacillota</taxon>
        <taxon>Clostridia</taxon>
        <taxon>Peptostreptococcales</taxon>
        <taxon>Filifactoraceae</taxon>
        <taxon>Filifactor</taxon>
    </lineage>
</organism>
<dbReference type="STRING" id="546269.HMPREF0389_01153"/>
<accession>D6GSR6</accession>
<feature type="region of interest" description="Disordered" evidence="1">
    <location>
        <begin position="477"/>
        <end position="542"/>
    </location>
</feature>
<reference evidence="3" key="1">
    <citation type="submission" date="2010-12" db="EMBL/GenBank/DDBJ databases">
        <title>The genome sequence of Filifactor alocis strain ATCC 35896.</title>
        <authorList>
            <consortium name="The Broad Institute Genome Sequencing Platform"/>
            <person name="Ward D."/>
            <person name="Earl A."/>
            <person name="Feldgarden M."/>
            <person name="Young S.K."/>
            <person name="Gargeya S."/>
            <person name="Zeng Q."/>
            <person name="Alvarado L."/>
            <person name="Berlin A."/>
            <person name="Bochicchio J."/>
            <person name="Chapman S.B."/>
            <person name="Chen Z."/>
            <person name="Freedman E."/>
            <person name="Gellesch M."/>
            <person name="Goldberg J."/>
            <person name="Griggs A."/>
            <person name="Gujja S."/>
            <person name="Heilman E."/>
            <person name="Heiman D."/>
            <person name="Howarth C."/>
            <person name="Mehta T."/>
            <person name="Neiman D."/>
            <person name="Pearson M."/>
            <person name="Roberts A."/>
            <person name="Saif S."/>
            <person name="Shea T."/>
            <person name="Shenoy N."/>
            <person name="Sisk P."/>
            <person name="Stolte C."/>
            <person name="Sykes S."/>
            <person name="White J."/>
            <person name="Yandava C."/>
            <person name="Izard J."/>
            <person name="Blanton J.M."/>
            <person name="Baranova O.V."/>
            <person name="Tanner A.C."/>
            <person name="Dewhirst F.E."/>
            <person name="Haas B."/>
            <person name="Nusbaum C."/>
            <person name="Birren B."/>
        </authorList>
    </citation>
    <scope>NUCLEOTIDE SEQUENCE [LARGE SCALE GENOMIC DNA]</scope>
    <source>
        <strain evidence="3">ATCC 35896 / D40 B5</strain>
    </source>
</reference>
<dbReference type="RefSeq" id="WP_014261725.1">
    <property type="nucleotide sequence ID" value="NC_016630.1"/>
</dbReference>